<dbReference type="InParanoid" id="D8LIC0"/>
<feature type="region of interest" description="Disordered" evidence="1">
    <location>
        <begin position="495"/>
        <end position="561"/>
    </location>
</feature>
<organism evidence="2 3">
    <name type="scientific">Ectocarpus siliculosus</name>
    <name type="common">Brown alga</name>
    <name type="synonym">Conferva siliculosa</name>
    <dbReference type="NCBI Taxonomy" id="2880"/>
    <lineage>
        <taxon>Eukaryota</taxon>
        <taxon>Sar</taxon>
        <taxon>Stramenopiles</taxon>
        <taxon>Ochrophyta</taxon>
        <taxon>PX clade</taxon>
        <taxon>Phaeophyceae</taxon>
        <taxon>Ectocarpales</taxon>
        <taxon>Ectocarpaceae</taxon>
        <taxon>Ectocarpus</taxon>
    </lineage>
</organism>
<accession>D8LIC0</accession>
<dbReference type="AlphaFoldDB" id="D8LIC0"/>
<reference evidence="2 3" key="1">
    <citation type="journal article" date="2010" name="Nature">
        <title>The Ectocarpus genome and the independent evolution of multicellularity in brown algae.</title>
        <authorList>
            <person name="Cock J.M."/>
            <person name="Sterck L."/>
            <person name="Rouze P."/>
            <person name="Scornet D."/>
            <person name="Allen A.E."/>
            <person name="Amoutzias G."/>
            <person name="Anthouard V."/>
            <person name="Artiguenave F."/>
            <person name="Aury J.M."/>
            <person name="Badger J.H."/>
            <person name="Beszteri B."/>
            <person name="Billiau K."/>
            <person name="Bonnet E."/>
            <person name="Bothwell J.H."/>
            <person name="Bowler C."/>
            <person name="Boyen C."/>
            <person name="Brownlee C."/>
            <person name="Carrano C.J."/>
            <person name="Charrier B."/>
            <person name="Cho G.Y."/>
            <person name="Coelho S.M."/>
            <person name="Collen J."/>
            <person name="Corre E."/>
            <person name="Da Silva C."/>
            <person name="Delage L."/>
            <person name="Delaroque N."/>
            <person name="Dittami S.M."/>
            <person name="Doulbeau S."/>
            <person name="Elias M."/>
            <person name="Farnham G."/>
            <person name="Gachon C.M."/>
            <person name="Gschloessl B."/>
            <person name="Heesch S."/>
            <person name="Jabbari K."/>
            <person name="Jubin C."/>
            <person name="Kawai H."/>
            <person name="Kimura K."/>
            <person name="Kloareg B."/>
            <person name="Kupper F.C."/>
            <person name="Lang D."/>
            <person name="Le Bail A."/>
            <person name="Leblanc C."/>
            <person name="Lerouge P."/>
            <person name="Lohr M."/>
            <person name="Lopez P.J."/>
            <person name="Martens C."/>
            <person name="Maumus F."/>
            <person name="Michel G."/>
            <person name="Miranda-Saavedra D."/>
            <person name="Morales J."/>
            <person name="Moreau H."/>
            <person name="Motomura T."/>
            <person name="Nagasato C."/>
            <person name="Napoli C.A."/>
            <person name="Nelson D.R."/>
            <person name="Nyvall-Collen P."/>
            <person name="Peters A.F."/>
            <person name="Pommier C."/>
            <person name="Potin P."/>
            <person name="Poulain J."/>
            <person name="Quesneville H."/>
            <person name="Read B."/>
            <person name="Rensing S.A."/>
            <person name="Ritter A."/>
            <person name="Rousvoal S."/>
            <person name="Samanta M."/>
            <person name="Samson G."/>
            <person name="Schroeder D.C."/>
            <person name="Segurens B."/>
            <person name="Strittmatter M."/>
            <person name="Tonon T."/>
            <person name="Tregear J.W."/>
            <person name="Valentin K."/>
            <person name="von Dassow P."/>
            <person name="Yamagishi T."/>
            <person name="Van de Peer Y."/>
            <person name="Wincker P."/>
        </authorList>
    </citation>
    <scope>NUCLEOTIDE SEQUENCE [LARGE SCALE GENOMIC DNA]</scope>
    <source>
        <strain evidence="3">Ec32 / CCAP1310/4</strain>
    </source>
</reference>
<evidence type="ECO:0000313" key="3">
    <source>
        <dbReference type="Proteomes" id="UP000002630"/>
    </source>
</evidence>
<evidence type="ECO:0000256" key="1">
    <source>
        <dbReference type="SAM" id="MobiDB-lite"/>
    </source>
</evidence>
<proteinExistence type="predicted"/>
<gene>
    <name evidence="2" type="ORF">Esi_0210_0033</name>
</gene>
<feature type="compositionally biased region" description="Pro residues" evidence="1">
    <location>
        <begin position="378"/>
        <end position="390"/>
    </location>
</feature>
<dbReference type="Proteomes" id="UP000002630">
    <property type="component" value="Linkage Group LG25"/>
</dbReference>
<dbReference type="EMBL" id="FN648388">
    <property type="protein sequence ID" value="CBN79423.1"/>
    <property type="molecule type" value="Genomic_DNA"/>
</dbReference>
<feature type="region of interest" description="Disordered" evidence="1">
    <location>
        <begin position="342"/>
        <end position="422"/>
    </location>
</feature>
<feature type="compositionally biased region" description="Basic and acidic residues" evidence="1">
    <location>
        <begin position="552"/>
        <end position="561"/>
    </location>
</feature>
<evidence type="ECO:0000313" key="2">
    <source>
        <dbReference type="EMBL" id="CBN79423.1"/>
    </source>
</evidence>
<protein>
    <submittedName>
        <fullName evidence="2">Uncharacterized protein</fullName>
    </submittedName>
</protein>
<keyword evidence="3" id="KW-1185">Reference proteome</keyword>
<dbReference type="EMBL" id="FN649750">
    <property type="protein sequence ID" value="CBN79423.1"/>
    <property type="molecule type" value="Genomic_DNA"/>
</dbReference>
<sequence>MLALLLRHGRPYDELLKQRGVDLAASGAAPVFGSVPRPVEFSAERARGYNCFRRCVFVVHSDDDLGAIALGLLRHMDDSRLRRTRPQGSLSLLSIHQETLMIFAAFVHENPRFVPRLAASEEVGLLVLLSRLLLTLSDNERFVAMLVDMLAAGGGAGGRGAEFAAPDLGDAPGTTMIEVVLSLCVYALARAGTGGAVVAPALAAVARNLCPFLTRGMRRQTAESLLDALEVYLVGGGSDGGLVEEEGGDGGATAANPSSWAVASLLLEGLAAAAVFHHEGGVGKGGGSADVGAVLVRVSCAVLTMGDLRARGAEDGNGAYAQRGAAAVGGAAGYLTSSTPPDTTAAAAAAAPGRSNSRASRGTGVSGVSLVGEDGRRLPPPPGTPGPPPGGGVVPPEATASGRAGVGGGGVGAGREKEGGGGGVEVLTRVAAVEEPWQSIYLWSQLFVKTTADLRLFDSREVRLFEIIEGETGDGNQRHGNGDDDMGTEVDEEFYQESFFPGEGGDGDSPSPPRSEPARGGSVFGGRRSSGGSGSDGGARSSPTAAVAGVPEDNHGDDSFV</sequence>
<feature type="compositionally biased region" description="Low complexity" evidence="1">
    <location>
        <begin position="342"/>
        <end position="361"/>
    </location>
</feature>
<name>D8LIC0_ECTSI</name>
<feature type="compositionally biased region" description="Gly residues" evidence="1">
    <location>
        <begin position="522"/>
        <end position="537"/>
    </location>
</feature>
<feature type="compositionally biased region" description="Gly residues" evidence="1">
    <location>
        <begin position="404"/>
        <end position="413"/>
    </location>
</feature>